<dbReference type="Proteomes" id="UP000011669">
    <property type="component" value="Unassembled WGS sequence"/>
</dbReference>
<name>M0MGN1_9EURY</name>
<dbReference type="PATRIC" id="fig|1227455.4.peg.2737"/>
<comment type="caution">
    <text evidence="2">The sequence shown here is derived from an EMBL/GenBank/DDBJ whole genome shotgun (WGS) entry which is preliminary data.</text>
</comment>
<dbReference type="RefSeq" id="WP_006078541.1">
    <property type="nucleotide sequence ID" value="NZ_AOMD01000029.1"/>
</dbReference>
<evidence type="ECO:0000256" key="1">
    <source>
        <dbReference type="SAM" id="Phobius"/>
    </source>
</evidence>
<reference evidence="2 3" key="1">
    <citation type="journal article" date="2014" name="PLoS Genet.">
        <title>Phylogenetically driven sequencing of extremely halophilic archaea reveals strategies for static and dynamic osmo-response.</title>
        <authorList>
            <person name="Becker E.A."/>
            <person name="Seitzer P.M."/>
            <person name="Tritt A."/>
            <person name="Larsen D."/>
            <person name="Krusor M."/>
            <person name="Yao A.I."/>
            <person name="Wu D."/>
            <person name="Madern D."/>
            <person name="Eisen J.A."/>
            <person name="Darling A.E."/>
            <person name="Facciotti M.T."/>
        </authorList>
    </citation>
    <scope>NUCLEOTIDE SEQUENCE [LARGE SCALE GENOMIC DNA]</scope>
    <source>
        <strain evidence="2 3">DSM 5350</strain>
    </source>
</reference>
<organism evidence="2 3">
    <name type="scientific">Halococcus saccharolyticus DSM 5350</name>
    <dbReference type="NCBI Taxonomy" id="1227455"/>
    <lineage>
        <taxon>Archaea</taxon>
        <taxon>Methanobacteriati</taxon>
        <taxon>Methanobacteriota</taxon>
        <taxon>Stenosarchaea group</taxon>
        <taxon>Halobacteria</taxon>
        <taxon>Halobacteriales</taxon>
        <taxon>Halococcaceae</taxon>
        <taxon>Halococcus</taxon>
    </lineage>
</organism>
<proteinExistence type="predicted"/>
<feature type="transmembrane region" description="Helical" evidence="1">
    <location>
        <begin position="20"/>
        <end position="45"/>
    </location>
</feature>
<feature type="transmembrane region" description="Helical" evidence="1">
    <location>
        <begin position="57"/>
        <end position="75"/>
    </location>
</feature>
<keyword evidence="1" id="KW-1133">Transmembrane helix</keyword>
<evidence type="ECO:0000313" key="3">
    <source>
        <dbReference type="Proteomes" id="UP000011669"/>
    </source>
</evidence>
<evidence type="ECO:0000313" key="2">
    <source>
        <dbReference type="EMBL" id="EMA43560.1"/>
    </source>
</evidence>
<dbReference type="AlphaFoldDB" id="M0MGN1"/>
<protein>
    <recommendedName>
        <fullName evidence="4">DUF2530 domain-containing protein</fullName>
    </recommendedName>
</protein>
<sequence length="88" mass="9525">MGRKERHDLSPLRPISIVSVTYGASLAWAVGTLAYCVLFALFVAANGGDVPQWTFRGMGIACLSGLTSAILFDLYKREGESRQTDGNE</sequence>
<gene>
    <name evidence="2" type="ORF">C449_13412</name>
</gene>
<dbReference type="InParanoid" id="M0MGN1"/>
<keyword evidence="1" id="KW-0472">Membrane</keyword>
<evidence type="ECO:0008006" key="4">
    <source>
        <dbReference type="Google" id="ProtNLM"/>
    </source>
</evidence>
<accession>M0MGN1</accession>
<dbReference type="EMBL" id="AOMD01000029">
    <property type="protein sequence ID" value="EMA43560.1"/>
    <property type="molecule type" value="Genomic_DNA"/>
</dbReference>
<keyword evidence="3" id="KW-1185">Reference proteome</keyword>
<keyword evidence="1" id="KW-0812">Transmembrane</keyword>